<dbReference type="EMBL" id="CP020370">
    <property type="protein sequence ID" value="AUB80267.1"/>
    <property type="molecule type" value="Genomic_DNA"/>
</dbReference>
<keyword evidence="2" id="KW-0732">Signal</keyword>
<name>A0A2K8U3Y4_9GAMM</name>
<dbReference type="KEGG" id="tsy:THSYN_04350"/>
<feature type="signal peptide" evidence="2">
    <location>
        <begin position="1"/>
        <end position="19"/>
    </location>
</feature>
<dbReference type="InterPro" id="IPR025392">
    <property type="entry name" value="DUF4124"/>
</dbReference>
<feature type="region of interest" description="Disordered" evidence="1">
    <location>
        <begin position="36"/>
        <end position="56"/>
    </location>
</feature>
<dbReference type="Pfam" id="PF13511">
    <property type="entry name" value="DUF4124"/>
    <property type="match status" value="1"/>
</dbReference>
<evidence type="ECO:0000256" key="2">
    <source>
        <dbReference type="SAM" id="SignalP"/>
    </source>
</evidence>
<accession>A0A2K8U3Y4</accession>
<evidence type="ECO:0000313" key="4">
    <source>
        <dbReference type="EMBL" id="AUB80267.1"/>
    </source>
</evidence>
<feature type="chain" id="PRO_5014966225" description="DUF4124 domain-containing protein" evidence="2">
    <location>
        <begin position="20"/>
        <end position="193"/>
    </location>
</feature>
<feature type="domain" description="DUF4124" evidence="3">
    <location>
        <begin position="16"/>
        <end position="61"/>
    </location>
</feature>
<protein>
    <recommendedName>
        <fullName evidence="3">DUF4124 domain-containing protein</fullName>
    </recommendedName>
</protein>
<gene>
    <name evidence="4" type="ORF">THSYN_04350</name>
</gene>
<reference evidence="4 5" key="1">
    <citation type="submission" date="2017-03" db="EMBL/GenBank/DDBJ databases">
        <title>Complete genome sequence of Candidatus 'Thiodictyon syntrophicum' sp. nov. strain Cad16T, a photolithoautotroph purple sulfur bacterium isolated from an alpine meromictic lake.</title>
        <authorList>
            <person name="Luedin S.M."/>
            <person name="Pothier J.F."/>
            <person name="Danza F."/>
            <person name="Storelli N."/>
            <person name="Wittwer M."/>
            <person name="Tonolla M."/>
        </authorList>
    </citation>
    <scope>NUCLEOTIDE SEQUENCE [LARGE SCALE GENOMIC DNA]</scope>
    <source>
        <strain evidence="4 5">Cad16T</strain>
    </source>
</reference>
<evidence type="ECO:0000256" key="1">
    <source>
        <dbReference type="SAM" id="MobiDB-lite"/>
    </source>
</evidence>
<proteinExistence type="predicted"/>
<dbReference type="AlphaFoldDB" id="A0A2K8U3Y4"/>
<evidence type="ECO:0000313" key="5">
    <source>
        <dbReference type="Proteomes" id="UP000232638"/>
    </source>
</evidence>
<sequence>MKHRLLALLCGFLLHPLHAAEVYKCIDDNGRPEFSQRPCSPDATTTNLSPIPPIDAGAAREPGISEQYDTVTAKLDDRINKASIATAEDDINAYIKERDLKISVYEKQWVPEGGDRVYHAFAVSRNRWLRDQIRDLFSQYDKQIAAKTAEIRKLQKKLHTPDPDSDRPPGMLDTPAEWNKRYRIESGTWRRSN</sequence>
<evidence type="ECO:0000259" key="3">
    <source>
        <dbReference type="Pfam" id="PF13511"/>
    </source>
</evidence>
<dbReference type="Proteomes" id="UP000232638">
    <property type="component" value="Chromosome"/>
</dbReference>
<feature type="compositionally biased region" description="Basic and acidic residues" evidence="1">
    <location>
        <begin position="154"/>
        <end position="167"/>
    </location>
</feature>
<keyword evidence="5" id="KW-1185">Reference proteome</keyword>
<organism evidence="4 5">
    <name type="scientific">Candidatus Thiodictyon syntrophicum</name>
    <dbReference type="NCBI Taxonomy" id="1166950"/>
    <lineage>
        <taxon>Bacteria</taxon>
        <taxon>Pseudomonadati</taxon>
        <taxon>Pseudomonadota</taxon>
        <taxon>Gammaproteobacteria</taxon>
        <taxon>Chromatiales</taxon>
        <taxon>Chromatiaceae</taxon>
        <taxon>Thiodictyon</taxon>
    </lineage>
</organism>
<feature type="region of interest" description="Disordered" evidence="1">
    <location>
        <begin position="154"/>
        <end position="179"/>
    </location>
</feature>